<evidence type="ECO:0000313" key="6">
    <source>
        <dbReference type="Proteomes" id="UP001433638"/>
    </source>
</evidence>
<dbReference type="InterPro" id="IPR002818">
    <property type="entry name" value="DJ-1/PfpI"/>
</dbReference>
<dbReference type="Proteomes" id="UP001433638">
    <property type="component" value="Unassembled WGS sequence"/>
</dbReference>
<evidence type="ECO:0000256" key="1">
    <source>
        <dbReference type="ARBA" id="ARBA00023015"/>
    </source>
</evidence>
<gene>
    <name evidence="5" type="ORF">ABNW52_17780</name>
</gene>
<dbReference type="PANTHER" id="PTHR43130:SF3">
    <property type="entry name" value="HTH-TYPE TRANSCRIPTIONAL REGULATOR RV1931C"/>
    <property type="match status" value="1"/>
</dbReference>
<dbReference type="PROSITE" id="PS01124">
    <property type="entry name" value="HTH_ARAC_FAMILY_2"/>
    <property type="match status" value="1"/>
</dbReference>
<dbReference type="SUPFAM" id="SSF52317">
    <property type="entry name" value="Class I glutamine amidotransferase-like"/>
    <property type="match status" value="1"/>
</dbReference>
<dbReference type="Gene3D" id="3.40.50.880">
    <property type="match status" value="1"/>
</dbReference>
<dbReference type="SUPFAM" id="SSF46689">
    <property type="entry name" value="Homeodomain-like"/>
    <property type="match status" value="2"/>
</dbReference>
<dbReference type="EMBL" id="JBEFLD010000011">
    <property type="protein sequence ID" value="MEQ6292466.1"/>
    <property type="molecule type" value="Genomic_DNA"/>
</dbReference>
<dbReference type="CDD" id="cd03137">
    <property type="entry name" value="GATase1_AraC_1"/>
    <property type="match status" value="1"/>
</dbReference>
<dbReference type="InterPro" id="IPR052158">
    <property type="entry name" value="INH-QAR"/>
</dbReference>
<reference evidence="5" key="1">
    <citation type="submission" date="2024-06" db="EMBL/GenBank/DDBJ databases">
        <title>Genome sequence of Vogesella sp. MAHUQ-64.</title>
        <authorList>
            <person name="Huq M.A."/>
        </authorList>
    </citation>
    <scope>NUCLEOTIDE SEQUENCE</scope>
    <source>
        <strain evidence="5">MAHUQ-64</strain>
    </source>
</reference>
<dbReference type="PANTHER" id="PTHR43130">
    <property type="entry name" value="ARAC-FAMILY TRANSCRIPTIONAL REGULATOR"/>
    <property type="match status" value="1"/>
</dbReference>
<proteinExistence type="predicted"/>
<organism evidence="5 6">
    <name type="scientific">Vogesella oryzagri</name>
    <dbReference type="NCBI Taxonomy" id="3160864"/>
    <lineage>
        <taxon>Bacteria</taxon>
        <taxon>Pseudomonadati</taxon>
        <taxon>Pseudomonadota</taxon>
        <taxon>Betaproteobacteria</taxon>
        <taxon>Neisseriales</taxon>
        <taxon>Chromobacteriaceae</taxon>
        <taxon>Vogesella</taxon>
    </lineage>
</organism>
<protein>
    <submittedName>
        <fullName evidence="5">Helix-turn-helix domain-containing protein</fullName>
    </submittedName>
</protein>
<evidence type="ECO:0000313" key="5">
    <source>
        <dbReference type="EMBL" id="MEQ6292466.1"/>
    </source>
</evidence>
<dbReference type="Pfam" id="PF01965">
    <property type="entry name" value="DJ-1_PfpI"/>
    <property type="match status" value="1"/>
</dbReference>
<dbReference type="InterPro" id="IPR009057">
    <property type="entry name" value="Homeodomain-like_sf"/>
</dbReference>
<keyword evidence="6" id="KW-1185">Reference proteome</keyword>
<accession>A0ABV1M8S8</accession>
<feature type="domain" description="HTH araC/xylS-type" evidence="4">
    <location>
        <begin position="214"/>
        <end position="312"/>
    </location>
</feature>
<dbReference type="PROSITE" id="PS00041">
    <property type="entry name" value="HTH_ARAC_FAMILY_1"/>
    <property type="match status" value="1"/>
</dbReference>
<evidence type="ECO:0000259" key="4">
    <source>
        <dbReference type="PROSITE" id="PS01124"/>
    </source>
</evidence>
<keyword evidence="1" id="KW-0805">Transcription regulation</keyword>
<dbReference type="Pfam" id="PF12833">
    <property type="entry name" value="HTH_18"/>
    <property type="match status" value="1"/>
</dbReference>
<evidence type="ECO:0000256" key="2">
    <source>
        <dbReference type="ARBA" id="ARBA00023125"/>
    </source>
</evidence>
<evidence type="ECO:0000256" key="3">
    <source>
        <dbReference type="ARBA" id="ARBA00023163"/>
    </source>
</evidence>
<comment type="caution">
    <text evidence="5">The sequence shown here is derived from an EMBL/GenBank/DDBJ whole genome shotgun (WGS) entry which is preliminary data.</text>
</comment>
<dbReference type="InterPro" id="IPR018062">
    <property type="entry name" value="HTH_AraC-typ_CS"/>
</dbReference>
<keyword evidence="2" id="KW-0238">DNA-binding</keyword>
<dbReference type="RefSeq" id="WP_349590802.1">
    <property type="nucleotide sequence ID" value="NZ_JBEFLD010000011.1"/>
</dbReference>
<dbReference type="Gene3D" id="1.10.10.60">
    <property type="entry name" value="Homeodomain-like"/>
    <property type="match status" value="1"/>
</dbReference>
<dbReference type="InterPro" id="IPR018060">
    <property type="entry name" value="HTH_AraC"/>
</dbReference>
<keyword evidence="3" id="KW-0804">Transcription</keyword>
<dbReference type="InterPro" id="IPR029062">
    <property type="entry name" value="Class_I_gatase-like"/>
</dbReference>
<name>A0ABV1M8S8_9NEIS</name>
<dbReference type="SMART" id="SM00342">
    <property type="entry name" value="HTH_ARAC"/>
    <property type="match status" value="1"/>
</dbReference>
<sequence>MSEIRVVVLAFDRISPFHLSVPCVVFGESPLQAPAYQLQVCAAEAGPLATSAGFGLTLAAGLEALRDADVVIVPSWRDPAETAPAPLLAALRAAHARGARIVGLCLGAYVLAQAGLLDGRRATTHWAYAEDFARRFPQVAVDADVLYLDDGPLLTSAGTAAGLDCCLHLLRQLSGAEAANSVARRLVTPPHRQGGQAQYIEQPLPASARDGRLSGLLDWLRASLQQPHSLDSLAARALMSRRTFTRHFRQLTGGTVQGWLLAERLALTQRLLETTALPVEAIAQQAGFGSPASLRLHFRKAFGVAPSEWRQTFRGSTAALRH</sequence>